<dbReference type="PANTHER" id="PTHR41913">
    <property type="entry name" value="DUF1684 DOMAIN-CONTAINING PROTEIN"/>
    <property type="match status" value="1"/>
</dbReference>
<dbReference type="AlphaFoldDB" id="A0A1Y1T086"/>
<dbReference type="InterPro" id="IPR012467">
    <property type="entry name" value="DUF1684"/>
</dbReference>
<evidence type="ECO:0000256" key="1">
    <source>
        <dbReference type="SAM" id="SignalP"/>
    </source>
</evidence>
<dbReference type="Pfam" id="PF07920">
    <property type="entry name" value="DUF1684"/>
    <property type="match status" value="1"/>
</dbReference>
<protein>
    <recommendedName>
        <fullName evidence="4">DUF1684 domain-containing protein</fullName>
    </recommendedName>
</protein>
<comment type="caution">
    <text evidence="2">The sequence shown here is derived from an EMBL/GenBank/DDBJ whole genome shotgun (WGS) entry which is preliminary data.</text>
</comment>
<name>A0A1Y1T086_9FLAO</name>
<sequence length="207" mass="24016">MKTYIFSFIFLVFSYFSFGQNTAESQLENAKKFQEHLNEEYKDPEESPLSEQERLAFTAHNFFEIDTAFIVDAEFVRTPYETTFRMQTSSDRQPIYVKYADLYFTLKGKKMKLAVYQSQSLKNDPEYYDYLFLPFTDLTNGKSTYGGGRYIDLRIPEEDVKNITLDFNQAYNPYCAYSGGYSCPVPPAENNLNLAITAGVKAYTNKH</sequence>
<evidence type="ECO:0008006" key="4">
    <source>
        <dbReference type="Google" id="ProtNLM"/>
    </source>
</evidence>
<evidence type="ECO:0000313" key="3">
    <source>
        <dbReference type="Proteomes" id="UP000192746"/>
    </source>
</evidence>
<dbReference type="Proteomes" id="UP000192746">
    <property type="component" value="Unassembled WGS sequence"/>
</dbReference>
<dbReference type="STRING" id="1185767.IIF7_15580"/>
<dbReference type="OrthoDB" id="5493262at2"/>
<keyword evidence="3" id="KW-1185">Reference proteome</keyword>
<dbReference type="RefSeq" id="WP_084842633.1">
    <property type="nucleotide sequence ID" value="NZ_ARYN01000015.1"/>
</dbReference>
<dbReference type="EMBL" id="ARYN01000015">
    <property type="protein sequence ID" value="ORL44417.1"/>
    <property type="molecule type" value="Genomic_DNA"/>
</dbReference>
<reference evidence="2 3" key="1">
    <citation type="submission" date="2013-04" db="EMBL/GenBank/DDBJ databases">
        <title>Zunongwangia sp. 22II14-10F7 Genome Sequencing.</title>
        <authorList>
            <person name="Lai Q."/>
            <person name="Shao Z."/>
        </authorList>
    </citation>
    <scope>NUCLEOTIDE SEQUENCE [LARGE SCALE GENOMIC DNA]</scope>
    <source>
        <strain evidence="2 3">22II14-10F7</strain>
    </source>
</reference>
<dbReference type="PANTHER" id="PTHR41913:SF1">
    <property type="entry name" value="DUF1684 DOMAIN-CONTAINING PROTEIN"/>
    <property type="match status" value="1"/>
</dbReference>
<evidence type="ECO:0000313" key="2">
    <source>
        <dbReference type="EMBL" id="ORL44417.1"/>
    </source>
</evidence>
<organism evidence="2 3">
    <name type="scientific">Zunongwangia atlantica 22II14-10F7</name>
    <dbReference type="NCBI Taxonomy" id="1185767"/>
    <lineage>
        <taxon>Bacteria</taxon>
        <taxon>Pseudomonadati</taxon>
        <taxon>Bacteroidota</taxon>
        <taxon>Flavobacteriia</taxon>
        <taxon>Flavobacteriales</taxon>
        <taxon>Flavobacteriaceae</taxon>
        <taxon>Zunongwangia</taxon>
    </lineage>
</organism>
<keyword evidence="1" id="KW-0732">Signal</keyword>
<proteinExistence type="predicted"/>
<gene>
    <name evidence="2" type="ORF">IIF7_15580</name>
</gene>
<feature type="signal peptide" evidence="1">
    <location>
        <begin position="1"/>
        <end position="19"/>
    </location>
</feature>
<feature type="chain" id="PRO_5013231490" description="DUF1684 domain-containing protein" evidence="1">
    <location>
        <begin position="20"/>
        <end position="207"/>
    </location>
</feature>
<accession>A0A1Y1T086</accession>